<keyword evidence="2" id="KW-1185">Reference proteome</keyword>
<organism evidence="1 2">
    <name type="scientific">Didymosphaeria variabile</name>
    <dbReference type="NCBI Taxonomy" id="1932322"/>
    <lineage>
        <taxon>Eukaryota</taxon>
        <taxon>Fungi</taxon>
        <taxon>Dikarya</taxon>
        <taxon>Ascomycota</taxon>
        <taxon>Pezizomycotina</taxon>
        <taxon>Dothideomycetes</taxon>
        <taxon>Pleosporomycetidae</taxon>
        <taxon>Pleosporales</taxon>
        <taxon>Massarineae</taxon>
        <taxon>Didymosphaeriaceae</taxon>
        <taxon>Didymosphaeria</taxon>
    </lineage>
</organism>
<evidence type="ECO:0000313" key="1">
    <source>
        <dbReference type="EMBL" id="KAJ4348718.1"/>
    </source>
</evidence>
<comment type="caution">
    <text evidence="1">The sequence shown here is derived from an EMBL/GenBank/DDBJ whole genome shotgun (WGS) entry which is preliminary data.</text>
</comment>
<proteinExistence type="predicted"/>
<gene>
    <name evidence="1" type="ORF">N0V89_010096</name>
</gene>
<dbReference type="OrthoDB" id="3658240at2759"/>
<name>A0A9W9C7X2_9PLEO</name>
<accession>A0A9W9C7X2</accession>
<sequence>MAGPVAPFDNGDSSALLTKRAGIDFCPSGGTRQVGQPCPFTGGDGTPHACGAVNPAAILHCVNGKWAVERRCTNGRCKCTAGHGDRGDITCG</sequence>
<evidence type="ECO:0000313" key="2">
    <source>
        <dbReference type="Proteomes" id="UP001140513"/>
    </source>
</evidence>
<dbReference type="AlphaFoldDB" id="A0A9W9C7X2"/>
<dbReference type="RefSeq" id="XP_056068106.1">
    <property type="nucleotide sequence ID" value="XM_056218841.1"/>
</dbReference>
<dbReference type="Proteomes" id="UP001140513">
    <property type="component" value="Unassembled WGS sequence"/>
</dbReference>
<reference evidence="1" key="1">
    <citation type="submission" date="2022-10" db="EMBL/GenBank/DDBJ databases">
        <title>Tapping the CABI collections for fungal endophytes: first genome assemblies for Collariella, Neodidymelliopsis, Ascochyta clinopodiicola, Didymella pomorum, Didymosphaeria variabile, Neocosmospora piperis and Neocucurbitaria cava.</title>
        <authorList>
            <person name="Hill R."/>
        </authorList>
    </citation>
    <scope>NUCLEOTIDE SEQUENCE</scope>
    <source>
        <strain evidence="1">IMI 356815</strain>
    </source>
</reference>
<dbReference type="GeneID" id="80913626"/>
<protein>
    <submittedName>
        <fullName evidence="1">Uncharacterized protein</fullName>
    </submittedName>
</protein>
<dbReference type="EMBL" id="JAPEUX010000007">
    <property type="protein sequence ID" value="KAJ4348718.1"/>
    <property type="molecule type" value="Genomic_DNA"/>
</dbReference>